<name>A0A090M965_9HYPO</name>
<reference evidence="1" key="1">
    <citation type="submission" date="2013-05" db="EMBL/GenBank/DDBJ databases">
        <title>Draft genome sequences of six wheat associated Fusarium spp. isolates.</title>
        <authorList>
            <person name="Moolhuijzen P.M."/>
            <person name="Manners J.M."/>
            <person name="Wilcox S."/>
            <person name="Bellgard M.I."/>
            <person name="Gardiner D.M."/>
        </authorList>
    </citation>
    <scope>NUCLEOTIDE SEQUENCE</scope>
    <source>
        <strain evidence="1">CS5907</strain>
    </source>
</reference>
<proteinExistence type="predicted"/>
<protein>
    <submittedName>
        <fullName evidence="1">WGS project CBMG000000000 data, contig CS5907-c001726</fullName>
    </submittedName>
</protein>
<dbReference type="EMBL" id="CBMG010001722">
    <property type="protein sequence ID" value="CEG03668.1"/>
    <property type="molecule type" value="Genomic_DNA"/>
</dbReference>
<accession>A0A090M965</accession>
<comment type="caution">
    <text evidence="1">The sequence shown here is derived from an EMBL/GenBank/DDBJ whole genome shotgun (WGS) entry which is preliminary data.</text>
</comment>
<gene>
    <name evidence="1" type="ORF">BN851_0087290</name>
</gene>
<sequence>MGLTRRCPLERVEYRVTYGVSYLSEYPNGRAGVQNSTLAVAQFPSLWSGTRAYRTLPCLDLHRFVVWSVMISISTWVKGLRFKVLVGENLLLASFNRTPCNRSMVYRKRTVKSSQFKSLSVEPYKWIDEFRIGL</sequence>
<organism evidence="1">
    <name type="scientific">Fusarium acuminatum CS5907</name>
    <dbReference type="NCBI Taxonomy" id="1318461"/>
    <lineage>
        <taxon>Eukaryota</taxon>
        <taxon>Fungi</taxon>
        <taxon>Dikarya</taxon>
        <taxon>Ascomycota</taxon>
        <taxon>Pezizomycotina</taxon>
        <taxon>Sordariomycetes</taxon>
        <taxon>Hypocreomycetidae</taxon>
        <taxon>Hypocreales</taxon>
        <taxon>Nectriaceae</taxon>
        <taxon>Fusarium</taxon>
        <taxon>Fusarium tricinctum species complex</taxon>
    </lineage>
</organism>
<evidence type="ECO:0000313" key="1">
    <source>
        <dbReference type="EMBL" id="CEG03668.1"/>
    </source>
</evidence>
<dbReference type="AlphaFoldDB" id="A0A090M965"/>